<proteinExistence type="predicted"/>
<dbReference type="Gene3D" id="3.40.50.300">
    <property type="entry name" value="P-loop containing nucleotide triphosphate hydrolases"/>
    <property type="match status" value="1"/>
</dbReference>
<name>A0A8H5M7P6_9AGAR</name>
<dbReference type="InterPro" id="IPR049730">
    <property type="entry name" value="SNF2/RAD54-like_C"/>
</dbReference>
<sequence length="962" mass="108096">MDRSRLLDALDSSMASPSATQGLLNNLRSSLNTPPASTPNRSAVMEARSTQMNHLMSGKTKPRLPEADGDAQPVLGPNLNYSPRKSGKKVSGAGGFALNYDDETPIRAIDIGGQDQHLRMAEFVTQSINNASHGITVNSAIERLGLEDVDDVLPGMNVRLLKHQTIGVAWMLEKEHGKDKGGILADDMGLGKTVQMIATMAMNQPSIEDDDLGKTTLIIVPAALMQQWKEEIETKTNGIMSVHIHHGKDKLKKRSDIKQYDAIITTYQTLNGDFNIPKDLPTEEEADWLSKNGGILARTKFFRAIADEAQFIRNRSTRSSISLAHIKATYRWMLTGTPVTNTLADIYGLLRFGRFRPWNDWNDFNQYVAKMQVEDPPVAGQRAQTILAPLLMRRTKDSQLEGEPILKLKPKLIELVKLEFPPDERDCYDSFEKQSKMRLNKFIREKTLLKNHAFVLVMILRLRQLCCHPYLILSQTGKYDNPTALMGDEVQKERDRATKIKGRTWVEGILKDFLKRARANEMDYDDEPAEDTSCPCSRRRMEKFSPADIKFVSSAYLTFELLLFNTTAFCKFYSWEPINLILISIVSGEGTEKENLEEEKRFEEASAKGLRKCPTCHAILDMGPEKIFKAAAFEPTDEEIANKKKAVYYGSSEDEDKSHRPKPFELPQPDDSDDDLPDLADIMRPSKKQKTKKNTRIDDDEIIDLTMDDISEPIFSSPSRPGHSFSSKRKSPQPRNGKGKAQQGEETGKSGLSAALLATWSKADDDMEPSVKMMKLVEYIKSWEKLGDKTIWTSMLDLIEVVFSRYGIQNLRYDGQMNRSQRDRTLALFKKPDGPKVILISTKSGGVGLNLVAANRIVNMDLSWNYAAESQAYDRAHRIGQEKTVYVKRLVVSDTIEERLLQLQDVKVGLAEAALGEGSGTKLTKLSMKDIKFLFGMTKNQNGVNKISGGTESDNEEEGDDE</sequence>
<dbReference type="GO" id="GO:0005737">
    <property type="term" value="C:cytoplasm"/>
    <property type="evidence" value="ECO:0007669"/>
    <property type="project" value="TreeGrafter"/>
</dbReference>
<dbReference type="GO" id="GO:0005634">
    <property type="term" value="C:nucleus"/>
    <property type="evidence" value="ECO:0007669"/>
    <property type="project" value="TreeGrafter"/>
</dbReference>
<dbReference type="Gene3D" id="3.40.50.10810">
    <property type="entry name" value="Tandem AAA-ATPase domain"/>
    <property type="match status" value="1"/>
</dbReference>
<evidence type="ECO:0000256" key="3">
    <source>
        <dbReference type="ARBA" id="ARBA00022840"/>
    </source>
</evidence>
<dbReference type="InterPro" id="IPR027417">
    <property type="entry name" value="P-loop_NTPase"/>
</dbReference>
<accession>A0A8H5M7P6</accession>
<evidence type="ECO:0000256" key="4">
    <source>
        <dbReference type="SAM" id="MobiDB-lite"/>
    </source>
</evidence>
<dbReference type="PANTHER" id="PTHR45626:SF16">
    <property type="entry name" value="ATP-DEPENDENT HELICASE ULS1"/>
    <property type="match status" value="1"/>
</dbReference>
<evidence type="ECO:0000256" key="2">
    <source>
        <dbReference type="ARBA" id="ARBA00022801"/>
    </source>
</evidence>
<keyword evidence="3" id="KW-0067">ATP-binding</keyword>
<dbReference type="Pfam" id="PF00176">
    <property type="entry name" value="SNF2-rel_dom"/>
    <property type="match status" value="1"/>
</dbReference>
<organism evidence="7 8">
    <name type="scientific">Collybiopsis confluens</name>
    <dbReference type="NCBI Taxonomy" id="2823264"/>
    <lineage>
        <taxon>Eukaryota</taxon>
        <taxon>Fungi</taxon>
        <taxon>Dikarya</taxon>
        <taxon>Basidiomycota</taxon>
        <taxon>Agaricomycotina</taxon>
        <taxon>Agaricomycetes</taxon>
        <taxon>Agaricomycetidae</taxon>
        <taxon>Agaricales</taxon>
        <taxon>Marasmiineae</taxon>
        <taxon>Omphalotaceae</taxon>
        <taxon>Collybiopsis</taxon>
    </lineage>
</organism>
<feature type="region of interest" description="Disordered" evidence="4">
    <location>
        <begin position="1"/>
        <end position="20"/>
    </location>
</feature>
<dbReference type="SMART" id="SM00490">
    <property type="entry name" value="HELICc"/>
    <property type="match status" value="1"/>
</dbReference>
<feature type="compositionally biased region" description="Polar residues" evidence="4">
    <location>
        <begin position="941"/>
        <end position="952"/>
    </location>
</feature>
<dbReference type="GO" id="GO:0016787">
    <property type="term" value="F:hydrolase activity"/>
    <property type="evidence" value="ECO:0007669"/>
    <property type="project" value="UniProtKB-KW"/>
</dbReference>
<dbReference type="InterPro" id="IPR050628">
    <property type="entry name" value="SNF2_RAD54_helicase_TF"/>
</dbReference>
<dbReference type="CDD" id="cd18008">
    <property type="entry name" value="DEXDc_SHPRH-like"/>
    <property type="match status" value="1"/>
</dbReference>
<dbReference type="GO" id="GO:0000724">
    <property type="term" value="P:double-strand break repair via homologous recombination"/>
    <property type="evidence" value="ECO:0007669"/>
    <property type="project" value="TreeGrafter"/>
</dbReference>
<evidence type="ECO:0000313" key="8">
    <source>
        <dbReference type="Proteomes" id="UP000518752"/>
    </source>
</evidence>
<dbReference type="InterPro" id="IPR000330">
    <property type="entry name" value="SNF2_N"/>
</dbReference>
<feature type="domain" description="Helicase C-terminal" evidence="6">
    <location>
        <begin position="775"/>
        <end position="927"/>
    </location>
</feature>
<evidence type="ECO:0000259" key="6">
    <source>
        <dbReference type="PROSITE" id="PS51194"/>
    </source>
</evidence>
<dbReference type="EMBL" id="JAACJN010000046">
    <property type="protein sequence ID" value="KAF5383948.1"/>
    <property type="molecule type" value="Genomic_DNA"/>
</dbReference>
<feature type="compositionally biased region" description="Acidic residues" evidence="4">
    <location>
        <begin position="668"/>
        <end position="678"/>
    </location>
</feature>
<dbReference type="CDD" id="cd18793">
    <property type="entry name" value="SF2_C_SNF"/>
    <property type="match status" value="1"/>
</dbReference>
<dbReference type="AlphaFoldDB" id="A0A8H5M7P6"/>
<dbReference type="Pfam" id="PF00271">
    <property type="entry name" value="Helicase_C"/>
    <property type="match status" value="1"/>
</dbReference>
<dbReference type="Proteomes" id="UP000518752">
    <property type="component" value="Unassembled WGS sequence"/>
</dbReference>
<feature type="region of interest" description="Disordered" evidence="4">
    <location>
        <begin position="941"/>
        <end position="962"/>
    </location>
</feature>
<reference evidence="7 8" key="1">
    <citation type="journal article" date="2020" name="ISME J.">
        <title>Uncovering the hidden diversity of litter-decomposition mechanisms in mushroom-forming fungi.</title>
        <authorList>
            <person name="Floudas D."/>
            <person name="Bentzer J."/>
            <person name="Ahren D."/>
            <person name="Johansson T."/>
            <person name="Persson P."/>
            <person name="Tunlid A."/>
        </authorList>
    </citation>
    <scope>NUCLEOTIDE SEQUENCE [LARGE SCALE GENOMIC DNA]</scope>
    <source>
        <strain evidence="7 8">CBS 406.79</strain>
    </source>
</reference>
<comment type="caution">
    <text evidence="7">The sequence shown here is derived from an EMBL/GenBank/DDBJ whole genome shotgun (WGS) entry which is preliminary data.</text>
</comment>
<feature type="compositionally biased region" description="Acidic residues" evidence="4">
    <location>
        <begin position="953"/>
        <end position="962"/>
    </location>
</feature>
<keyword evidence="2" id="KW-0378">Hydrolase</keyword>
<keyword evidence="8" id="KW-1185">Reference proteome</keyword>
<dbReference type="InterPro" id="IPR001650">
    <property type="entry name" value="Helicase_C-like"/>
</dbReference>
<dbReference type="OrthoDB" id="423559at2759"/>
<feature type="region of interest" description="Disordered" evidence="4">
    <location>
        <begin position="649"/>
        <end position="695"/>
    </location>
</feature>
<dbReference type="SMART" id="SM00487">
    <property type="entry name" value="DEXDc"/>
    <property type="match status" value="1"/>
</dbReference>
<dbReference type="GO" id="GO:0008094">
    <property type="term" value="F:ATP-dependent activity, acting on DNA"/>
    <property type="evidence" value="ECO:0007669"/>
    <property type="project" value="TreeGrafter"/>
</dbReference>
<evidence type="ECO:0000313" key="7">
    <source>
        <dbReference type="EMBL" id="KAF5383948.1"/>
    </source>
</evidence>
<evidence type="ECO:0000259" key="5">
    <source>
        <dbReference type="PROSITE" id="PS51192"/>
    </source>
</evidence>
<feature type="domain" description="Helicase ATP-binding" evidence="5">
    <location>
        <begin position="173"/>
        <end position="356"/>
    </location>
</feature>
<keyword evidence="1" id="KW-0547">Nucleotide-binding</keyword>
<dbReference type="GO" id="GO:0005524">
    <property type="term" value="F:ATP binding"/>
    <property type="evidence" value="ECO:0007669"/>
    <property type="project" value="UniProtKB-KW"/>
</dbReference>
<gene>
    <name evidence="7" type="ORF">D9757_007371</name>
</gene>
<feature type="region of interest" description="Disordered" evidence="4">
    <location>
        <begin position="711"/>
        <end position="750"/>
    </location>
</feature>
<dbReference type="InterPro" id="IPR014001">
    <property type="entry name" value="Helicase_ATP-bd"/>
</dbReference>
<protein>
    <submittedName>
        <fullName evidence="7">Uncharacterized protein</fullName>
    </submittedName>
</protein>
<evidence type="ECO:0000256" key="1">
    <source>
        <dbReference type="ARBA" id="ARBA00022741"/>
    </source>
</evidence>
<feature type="compositionally biased region" description="Basic residues" evidence="4">
    <location>
        <begin position="685"/>
        <end position="694"/>
    </location>
</feature>
<dbReference type="PROSITE" id="PS51192">
    <property type="entry name" value="HELICASE_ATP_BIND_1"/>
    <property type="match status" value="1"/>
</dbReference>
<dbReference type="SUPFAM" id="SSF52540">
    <property type="entry name" value="P-loop containing nucleoside triphosphate hydrolases"/>
    <property type="match status" value="2"/>
</dbReference>
<dbReference type="PROSITE" id="PS51194">
    <property type="entry name" value="HELICASE_CTER"/>
    <property type="match status" value="1"/>
</dbReference>
<feature type="compositionally biased region" description="Low complexity" evidence="4">
    <location>
        <begin position="715"/>
        <end position="725"/>
    </location>
</feature>
<dbReference type="InterPro" id="IPR038718">
    <property type="entry name" value="SNF2-like_sf"/>
</dbReference>
<dbReference type="PANTHER" id="PTHR45626">
    <property type="entry name" value="TRANSCRIPTION TERMINATION FACTOR 2-RELATED"/>
    <property type="match status" value="1"/>
</dbReference>